<feature type="region of interest" description="Disordered" evidence="1">
    <location>
        <begin position="341"/>
        <end position="429"/>
    </location>
</feature>
<gene>
    <name evidence="2" type="ORF">BDY21DRAFT_378761</name>
</gene>
<evidence type="ECO:0000313" key="3">
    <source>
        <dbReference type="Proteomes" id="UP000799766"/>
    </source>
</evidence>
<feature type="compositionally biased region" description="Basic and acidic residues" evidence="1">
    <location>
        <begin position="83"/>
        <end position="95"/>
    </location>
</feature>
<dbReference type="OrthoDB" id="3691720at2759"/>
<feature type="compositionally biased region" description="Basic residues" evidence="1">
    <location>
        <begin position="96"/>
        <end position="105"/>
    </location>
</feature>
<feature type="compositionally biased region" description="Basic residues" evidence="1">
    <location>
        <begin position="383"/>
        <end position="395"/>
    </location>
</feature>
<accession>A0A6A6P2Y5</accession>
<evidence type="ECO:0000256" key="1">
    <source>
        <dbReference type="SAM" id="MobiDB-lite"/>
    </source>
</evidence>
<feature type="region of interest" description="Disordered" evidence="1">
    <location>
        <begin position="238"/>
        <end position="320"/>
    </location>
</feature>
<feature type="region of interest" description="Disordered" evidence="1">
    <location>
        <begin position="83"/>
        <end position="113"/>
    </location>
</feature>
<feature type="region of interest" description="Disordered" evidence="1">
    <location>
        <begin position="444"/>
        <end position="476"/>
    </location>
</feature>
<reference evidence="2" key="1">
    <citation type="journal article" date="2020" name="Stud. Mycol.">
        <title>101 Dothideomycetes genomes: a test case for predicting lifestyles and emergence of pathogens.</title>
        <authorList>
            <person name="Haridas S."/>
            <person name="Albert R."/>
            <person name="Binder M."/>
            <person name="Bloem J."/>
            <person name="Labutti K."/>
            <person name="Salamov A."/>
            <person name="Andreopoulos B."/>
            <person name="Baker S."/>
            <person name="Barry K."/>
            <person name="Bills G."/>
            <person name="Bluhm B."/>
            <person name="Cannon C."/>
            <person name="Castanera R."/>
            <person name="Culley D."/>
            <person name="Daum C."/>
            <person name="Ezra D."/>
            <person name="Gonzalez J."/>
            <person name="Henrissat B."/>
            <person name="Kuo A."/>
            <person name="Liang C."/>
            <person name="Lipzen A."/>
            <person name="Lutzoni F."/>
            <person name="Magnuson J."/>
            <person name="Mondo S."/>
            <person name="Nolan M."/>
            <person name="Ohm R."/>
            <person name="Pangilinan J."/>
            <person name="Park H.-J."/>
            <person name="Ramirez L."/>
            <person name="Alfaro M."/>
            <person name="Sun H."/>
            <person name="Tritt A."/>
            <person name="Yoshinaga Y."/>
            <person name="Zwiers L.-H."/>
            <person name="Turgeon B."/>
            <person name="Goodwin S."/>
            <person name="Spatafora J."/>
            <person name="Crous P."/>
            <person name="Grigoriev I."/>
        </authorList>
    </citation>
    <scope>NUCLEOTIDE SEQUENCE</scope>
    <source>
        <strain evidence="2">ATCC 16933</strain>
    </source>
</reference>
<feature type="region of interest" description="Disordered" evidence="1">
    <location>
        <begin position="46"/>
        <end position="66"/>
    </location>
</feature>
<feature type="compositionally biased region" description="Basic and acidic residues" evidence="1">
    <location>
        <begin position="457"/>
        <end position="471"/>
    </location>
</feature>
<feature type="compositionally biased region" description="Polar residues" evidence="1">
    <location>
        <begin position="564"/>
        <end position="583"/>
    </location>
</feature>
<feature type="region of interest" description="Disordered" evidence="1">
    <location>
        <begin position="173"/>
        <end position="210"/>
    </location>
</feature>
<feature type="compositionally biased region" description="Low complexity" evidence="1">
    <location>
        <begin position="363"/>
        <end position="378"/>
    </location>
</feature>
<organism evidence="2 3">
    <name type="scientific">Lineolata rhizophorae</name>
    <dbReference type="NCBI Taxonomy" id="578093"/>
    <lineage>
        <taxon>Eukaryota</taxon>
        <taxon>Fungi</taxon>
        <taxon>Dikarya</taxon>
        <taxon>Ascomycota</taxon>
        <taxon>Pezizomycotina</taxon>
        <taxon>Dothideomycetes</taxon>
        <taxon>Dothideomycetes incertae sedis</taxon>
        <taxon>Lineolatales</taxon>
        <taxon>Lineolataceae</taxon>
        <taxon>Lineolata</taxon>
    </lineage>
</organism>
<evidence type="ECO:0000313" key="2">
    <source>
        <dbReference type="EMBL" id="KAF2458375.1"/>
    </source>
</evidence>
<dbReference type="AlphaFoldDB" id="A0A6A6P2Y5"/>
<proteinExistence type="predicted"/>
<name>A0A6A6P2Y5_9PEZI</name>
<sequence>MFCAHFSSLIFSSSQSQVAAFGTLVLTRVFTYTHTLKMPPANVRPANVPGMTSRQAKADYRKHGPRISAAEAQNQERYNRLMDRREQAEEEEKKRQLAKQRRKEKERKEREKREALGIGMATQLNGWSYSQKRMRSAMEGFLGVDRRGKKMKLEHNTSEDALSARHNIDGLTPVAEEGDGEVPGAGLETGDLPEDDHGVRHGARQDSSSAALDGAISLQDPWDTDGIDDEDFQAFKDLSPPASQPAMTSRSTPCEPLNRAKSAPARAESQVLKAIAGNALARPSNLPYPNPDFEDLPPNNPTPALSPTHHEPDALSHTRPEAVAPYKISFNVDDLVLPSTQELARELEEEDSPNALSIGRSVSSAPPAASSGGNNAGSQHNERRPRKDVKGRRKSTPSDRSMLGNARKQLQSSATPNQPPALKPNVSFDVDKLVFPSSDELARELEKEDEIPVAEMVARKPTEAPQKKADSPQESSLAAELEFLDAYVDLFSSQDDGLRTPMPVVGSFSEPQKMPKFGSPMQAAALANCGRRSRSPRQRSSPAFRVEKNKTQSSASPSKRAKMASSTNQITNAPAKSTSTSRNKNQHGRSASFMLSTQDVLACAVDAPVMFTQAGPDPNRVSKGLPAEKKVDLKSLGFEFADDDVLSNSQLEKEMRES</sequence>
<dbReference type="EMBL" id="MU001678">
    <property type="protein sequence ID" value="KAF2458375.1"/>
    <property type="molecule type" value="Genomic_DNA"/>
</dbReference>
<feature type="compositionally biased region" description="Basic and acidic residues" evidence="1">
    <location>
        <begin position="308"/>
        <end position="320"/>
    </location>
</feature>
<dbReference type="Proteomes" id="UP000799766">
    <property type="component" value="Unassembled WGS sequence"/>
</dbReference>
<feature type="region of interest" description="Disordered" evidence="1">
    <location>
        <begin position="494"/>
        <end position="591"/>
    </location>
</feature>
<keyword evidence="3" id="KW-1185">Reference proteome</keyword>
<protein>
    <submittedName>
        <fullName evidence="2">Uncharacterized protein</fullName>
    </submittedName>
</protein>